<dbReference type="Proteomes" id="UP000217277">
    <property type="component" value="Chromosome I"/>
</dbReference>
<accession>A0ACA8DWK7</accession>
<dbReference type="EMBL" id="CP011011">
    <property type="protein sequence ID" value="ATC82354.1"/>
    <property type="molecule type" value="Genomic_DNA"/>
</dbReference>
<sequence length="46" mass="5170">MYAKQLGAVEKNTFLRDLSPISSGDCFLHYKTAQLQSEIIIITPDL</sequence>
<keyword evidence="2" id="KW-1185">Reference proteome</keyword>
<evidence type="ECO:0000313" key="2">
    <source>
        <dbReference type="Proteomes" id="UP000217277"/>
    </source>
</evidence>
<evidence type="ECO:0000313" key="1">
    <source>
        <dbReference type="EMBL" id="ATC82354.1"/>
    </source>
</evidence>
<organism evidence="1 2">
    <name type="scientific">Pseudoalteromonas agarivorans DSM 14585</name>
    <dbReference type="NCBI Taxonomy" id="1312369"/>
    <lineage>
        <taxon>Bacteria</taxon>
        <taxon>Pseudomonadati</taxon>
        <taxon>Pseudomonadota</taxon>
        <taxon>Gammaproteobacteria</taxon>
        <taxon>Alteromonadales</taxon>
        <taxon>Pseudoalteromonadaceae</taxon>
        <taxon>Pseudoalteromonas</taxon>
    </lineage>
</organism>
<name>A0ACA8DWK7_9GAMM</name>
<reference evidence="1" key="1">
    <citation type="submission" date="2015-03" db="EMBL/GenBank/DDBJ databases">
        <authorList>
            <person name="Xie B.-B."/>
            <person name="Rong J.-C."/>
            <person name="Qin Q.-L."/>
            <person name="Zhang Y.-Z."/>
        </authorList>
    </citation>
    <scope>NUCLEOTIDE SEQUENCE</scope>
    <source>
        <strain evidence="1">DSM 14585</strain>
    </source>
</reference>
<protein>
    <submittedName>
        <fullName evidence="1">Uncharacterized protein</fullName>
    </submittedName>
</protein>
<proteinExistence type="predicted"/>
<gene>
    <name evidence="1" type="ORF">PAGA_a2017</name>
</gene>